<dbReference type="Proteomes" id="UP001516400">
    <property type="component" value="Unassembled WGS sequence"/>
</dbReference>
<comment type="similarity">
    <text evidence="1">Belongs to the SPATA6 family.</text>
</comment>
<evidence type="ECO:0000313" key="6">
    <source>
        <dbReference type="Proteomes" id="UP001516400"/>
    </source>
</evidence>
<proteinExistence type="inferred from homology"/>
<evidence type="ECO:0000313" key="5">
    <source>
        <dbReference type="EMBL" id="KAL3267875.1"/>
    </source>
</evidence>
<feature type="region of interest" description="Disordered" evidence="3">
    <location>
        <begin position="259"/>
        <end position="282"/>
    </location>
</feature>
<evidence type="ECO:0000256" key="2">
    <source>
        <dbReference type="ARBA" id="ARBA00022553"/>
    </source>
</evidence>
<evidence type="ECO:0000256" key="1">
    <source>
        <dbReference type="ARBA" id="ARBA00006215"/>
    </source>
</evidence>
<accession>A0ABD2MNQ2</accession>
<feature type="domain" description="Spermatogenesis-associated protein 6 N-terminal" evidence="4">
    <location>
        <begin position="32"/>
        <end position="171"/>
    </location>
</feature>
<dbReference type="PANTHER" id="PTHR16435:SF6">
    <property type="entry name" value="IP09370P"/>
    <property type="match status" value="1"/>
</dbReference>
<gene>
    <name evidence="5" type="ORF">HHI36_007016</name>
</gene>
<keyword evidence="2" id="KW-0597">Phosphoprotein</keyword>
<comment type="caution">
    <text evidence="5">The sequence shown here is derived from an EMBL/GenBank/DDBJ whole genome shotgun (WGS) entry which is preliminary data.</text>
</comment>
<keyword evidence="6" id="KW-1185">Reference proteome</keyword>
<dbReference type="PANTHER" id="PTHR16435">
    <property type="entry name" value="SPERMATOGENESIS-ASSOCIATED PROTEIN 6 SPATA6"/>
    <property type="match status" value="1"/>
</dbReference>
<name>A0ABD2MNQ2_9CUCU</name>
<evidence type="ECO:0000259" key="4">
    <source>
        <dbReference type="Pfam" id="PF14909"/>
    </source>
</evidence>
<protein>
    <recommendedName>
        <fullName evidence="4">Spermatogenesis-associated protein 6 N-terminal domain-containing protein</fullName>
    </recommendedName>
</protein>
<sequence>MRNILNFWSYFYNKNELYFNIMAGRKAFIVKVDLDVQAVTCPGVWLCSNGQVSLQIYMLDSCVQTSSFRPSFPMLFHEQFIFTKTLPTKYHLEDLNKQLSREWLYVELIQWENCECGNVLAYFQIPLNELLYPNVSGGVPSGAEVDLLMEPTPAFPGALAPKLEVSTKTTIEETICSCVQQKPNISTVLNPKTIMSCTGRPRGHRAVCHSSPNKLHRNRKCRQTCLMRCKVYERPPWRYRRVEDGFLQRQRVLDLPLQPTPQLELDGGPDGGPYGGPRRTHPERGMEIRKILKESLRKALGQPAPSGPCQPGDRVCTCGQGHAENACTVCQKYSGVFSNKIAQQDQQKQVFFSTTKPDKSLYNQILRQSRRNYGAYGEVCPEVQKPKKNLITCKAHADHPGVCAVAYEVPQKKGSIAQKLHDRISRTLHSIPQYLDEVTDMCRGVGDCEVSSGQCTCDQFPDMRKFYRELYQEEYN</sequence>
<dbReference type="InterPro" id="IPR042769">
    <property type="entry name" value="SPATA6_fam"/>
</dbReference>
<reference evidence="5 6" key="1">
    <citation type="journal article" date="2021" name="BMC Biol.">
        <title>Horizontally acquired antibacterial genes associated with adaptive radiation of ladybird beetles.</title>
        <authorList>
            <person name="Li H.S."/>
            <person name="Tang X.F."/>
            <person name="Huang Y.H."/>
            <person name="Xu Z.Y."/>
            <person name="Chen M.L."/>
            <person name="Du X.Y."/>
            <person name="Qiu B.Y."/>
            <person name="Chen P.T."/>
            <person name="Zhang W."/>
            <person name="Slipinski A."/>
            <person name="Escalona H.E."/>
            <person name="Waterhouse R.M."/>
            <person name="Zwick A."/>
            <person name="Pang H."/>
        </authorList>
    </citation>
    <scope>NUCLEOTIDE SEQUENCE [LARGE SCALE GENOMIC DNA]</scope>
    <source>
        <strain evidence="5">SYSU2018</strain>
    </source>
</reference>
<dbReference type="InterPro" id="IPR032732">
    <property type="entry name" value="SPATA6_N"/>
</dbReference>
<dbReference type="EMBL" id="JABFTP020000021">
    <property type="protein sequence ID" value="KAL3267875.1"/>
    <property type="molecule type" value="Genomic_DNA"/>
</dbReference>
<dbReference type="Pfam" id="PF14909">
    <property type="entry name" value="SPATA6"/>
    <property type="match status" value="1"/>
</dbReference>
<dbReference type="AlphaFoldDB" id="A0ABD2MNQ2"/>
<organism evidence="5 6">
    <name type="scientific">Cryptolaemus montrouzieri</name>
    <dbReference type="NCBI Taxonomy" id="559131"/>
    <lineage>
        <taxon>Eukaryota</taxon>
        <taxon>Metazoa</taxon>
        <taxon>Ecdysozoa</taxon>
        <taxon>Arthropoda</taxon>
        <taxon>Hexapoda</taxon>
        <taxon>Insecta</taxon>
        <taxon>Pterygota</taxon>
        <taxon>Neoptera</taxon>
        <taxon>Endopterygota</taxon>
        <taxon>Coleoptera</taxon>
        <taxon>Polyphaga</taxon>
        <taxon>Cucujiformia</taxon>
        <taxon>Coccinelloidea</taxon>
        <taxon>Coccinellidae</taxon>
        <taxon>Scymninae</taxon>
        <taxon>Scymnini</taxon>
        <taxon>Cryptolaemus</taxon>
    </lineage>
</organism>
<evidence type="ECO:0000256" key="3">
    <source>
        <dbReference type="SAM" id="MobiDB-lite"/>
    </source>
</evidence>